<sequence length="584" mass="66254">MAAAALDPSSLQFTSTWAVAAVCFFFISLSLFLEHLIHLLSNWLKRKRKAALFEAVEKLKSVLMLLGFMSLTLTVTQQPVSKICIPNSVAYTMLPCQREIQITASKNLEMDKFQSNQSFSWLPEKVESSSSNSDSSSSSSSSSSDYCTAKGKASLMSQGGMNQLNNFIFVLAVMQILYSVLTMALGRAKMRRWKAWEEETNTLDYQVANDPNRFRLTRQTTFGRRHISSCATPSFLLWSICFFRQFFRSVAKVDYLTLRHGFISTHVPGNTSFNFQKYIERSLHDDFKVVVGISPFMWLIVVIFILVDVHGWNAYLWVSFLPLIIVLALGTKFEVIVARLALQLQNKTVVVKGAPMVEPSDELFWFNHPKFVLTLLHFTLFMNAFEFSFFIWVTLQYGINSCYHENLVVIIIRVVLAVTVQVLCSYITLPLYALVTQMGSQFKAAALEEHTAKAIKKWHKDVKHKRKKPSHHHDLDSNQHQEGSSHSVSEHPSSRVFEGSSRTLNSDQEIMSSSHHRALSFAELNGVSITECDEIVEEKLRDSVVTKGESAVSNKVMEIEIGEISEIHEETITLSTPQNERRIS</sequence>
<dbReference type="EMBL" id="CM002922">
    <property type="protein sequence ID" value="KGN64747.1"/>
    <property type="molecule type" value="Genomic_DNA"/>
</dbReference>
<evidence type="ECO:0000313" key="12">
    <source>
        <dbReference type="Proteomes" id="UP000029981"/>
    </source>
</evidence>
<dbReference type="SMR" id="A0A0A0LVA3"/>
<comment type="domain">
    <text evidence="8">The C-terminus contains a calmodulin-binding domain, which binds calmodulin in a calcium-dependent fashion.</text>
</comment>
<evidence type="ECO:0000256" key="10">
    <source>
        <dbReference type="SAM" id="Phobius"/>
    </source>
</evidence>
<dbReference type="GO" id="GO:0016020">
    <property type="term" value="C:membrane"/>
    <property type="evidence" value="ECO:0007669"/>
    <property type="project" value="UniProtKB-SubCell"/>
</dbReference>
<dbReference type="GO" id="GO:0006952">
    <property type="term" value="P:defense response"/>
    <property type="evidence" value="ECO:0007669"/>
    <property type="project" value="UniProtKB-KW"/>
</dbReference>
<dbReference type="STRING" id="3659.A0A0A0LVA3"/>
<feature type="transmembrane region" description="Helical" evidence="10">
    <location>
        <begin position="287"/>
        <end position="306"/>
    </location>
</feature>
<evidence type="ECO:0000256" key="2">
    <source>
        <dbReference type="ARBA" id="ARBA00006574"/>
    </source>
</evidence>
<accession>A0A0A0LVA3</accession>
<evidence type="ECO:0000256" key="3">
    <source>
        <dbReference type="ARBA" id="ARBA00022692"/>
    </source>
</evidence>
<feature type="transmembrane region" description="Helical" evidence="10">
    <location>
        <begin position="371"/>
        <end position="395"/>
    </location>
</feature>
<dbReference type="OrthoDB" id="1388414at2759"/>
<keyword evidence="7 8" id="KW-0568">Pathogenesis-related protein</keyword>
<evidence type="ECO:0000256" key="9">
    <source>
        <dbReference type="SAM" id="MobiDB-lite"/>
    </source>
</evidence>
<evidence type="ECO:0000256" key="1">
    <source>
        <dbReference type="ARBA" id="ARBA00004141"/>
    </source>
</evidence>
<reference evidence="11 12" key="3">
    <citation type="journal article" date="2010" name="BMC Genomics">
        <title>Transcriptome sequencing and comparative analysis of cucumber flowers with different sex types.</title>
        <authorList>
            <person name="Guo S."/>
            <person name="Zheng Y."/>
            <person name="Joung J.G."/>
            <person name="Liu S."/>
            <person name="Zhang Z."/>
            <person name="Crasta O.R."/>
            <person name="Sobral B.W."/>
            <person name="Xu Y."/>
            <person name="Huang S."/>
            <person name="Fei Z."/>
        </authorList>
    </citation>
    <scope>NUCLEOTIDE SEQUENCE [LARGE SCALE GENOMIC DNA]</scope>
    <source>
        <strain evidence="12">cv. 9930</strain>
    </source>
</reference>
<feature type="transmembrane region" description="Helical" evidence="10">
    <location>
        <begin position="407"/>
        <end position="435"/>
    </location>
</feature>
<proteinExistence type="inferred from homology"/>
<evidence type="ECO:0000256" key="7">
    <source>
        <dbReference type="ARBA" id="ARBA00023265"/>
    </source>
</evidence>
<feature type="transmembrane region" description="Helical" evidence="10">
    <location>
        <begin position="167"/>
        <end position="186"/>
    </location>
</feature>
<dbReference type="PANTHER" id="PTHR31942">
    <property type="entry name" value="MLO-LIKE PROTEIN 1"/>
    <property type="match status" value="1"/>
</dbReference>
<comment type="similarity">
    <text evidence="2 8">Belongs to the MLO family.</text>
</comment>
<keyword evidence="3 8" id="KW-0812">Transmembrane</keyword>
<dbReference type="Pfam" id="PF03094">
    <property type="entry name" value="Mlo"/>
    <property type="match status" value="1"/>
</dbReference>
<dbReference type="KEGG" id="csv:101221560"/>
<reference evidence="11 12" key="4">
    <citation type="journal article" date="2011" name="BMC Genomics">
        <title>RNA-Seq improves annotation of protein-coding genes in the cucumber genome.</title>
        <authorList>
            <person name="Li Z."/>
            <person name="Zhang Z."/>
            <person name="Yan P."/>
            <person name="Huang S."/>
            <person name="Fei Z."/>
            <person name="Lin K."/>
        </authorList>
    </citation>
    <scope>NUCLEOTIDE SEQUENCE [LARGE SCALE GENOMIC DNA]</scope>
    <source>
        <strain evidence="12">cv. 9930</strain>
    </source>
</reference>
<feature type="region of interest" description="Disordered" evidence="9">
    <location>
        <begin position="458"/>
        <end position="503"/>
    </location>
</feature>
<feature type="compositionally biased region" description="Basic residues" evidence="9">
    <location>
        <begin position="458"/>
        <end position="471"/>
    </location>
</feature>
<organism evidence="11 12">
    <name type="scientific">Cucumis sativus</name>
    <name type="common">Cucumber</name>
    <dbReference type="NCBI Taxonomy" id="3659"/>
    <lineage>
        <taxon>Eukaryota</taxon>
        <taxon>Viridiplantae</taxon>
        <taxon>Streptophyta</taxon>
        <taxon>Embryophyta</taxon>
        <taxon>Tracheophyta</taxon>
        <taxon>Spermatophyta</taxon>
        <taxon>Magnoliopsida</taxon>
        <taxon>eudicotyledons</taxon>
        <taxon>Gunneridae</taxon>
        <taxon>Pentapetalae</taxon>
        <taxon>rosids</taxon>
        <taxon>fabids</taxon>
        <taxon>Cucurbitales</taxon>
        <taxon>Cucurbitaceae</taxon>
        <taxon>Benincaseae</taxon>
        <taxon>Cucumis</taxon>
    </lineage>
</organism>
<dbReference type="InterPro" id="IPR004326">
    <property type="entry name" value="Mlo"/>
</dbReference>
<dbReference type="PANTHER" id="PTHR31942:SF89">
    <property type="entry name" value="MLO-LIKE PROTEIN 3"/>
    <property type="match status" value="1"/>
</dbReference>
<dbReference type="AlphaFoldDB" id="A0A0A0LVA3"/>
<protein>
    <recommendedName>
        <fullName evidence="8">MLO-like protein</fullName>
    </recommendedName>
</protein>
<evidence type="ECO:0000256" key="6">
    <source>
        <dbReference type="ARBA" id="ARBA00023136"/>
    </source>
</evidence>
<keyword evidence="8" id="KW-0112">Calmodulin-binding</keyword>
<dbReference type="OMA" id="AIMQIVY"/>
<dbReference type="Proteomes" id="UP000029981">
    <property type="component" value="Chromosome 1"/>
</dbReference>
<reference evidence="11 12" key="1">
    <citation type="journal article" date="2009" name="Nat. Genet.">
        <title>The genome of the cucumber, Cucumis sativus L.</title>
        <authorList>
            <person name="Huang S."/>
            <person name="Li R."/>
            <person name="Zhang Z."/>
            <person name="Li L."/>
            <person name="Gu X."/>
            <person name="Fan W."/>
            <person name="Lucas W.J."/>
            <person name="Wang X."/>
            <person name="Xie B."/>
            <person name="Ni P."/>
            <person name="Ren Y."/>
            <person name="Zhu H."/>
            <person name="Li J."/>
            <person name="Lin K."/>
            <person name="Jin W."/>
            <person name="Fei Z."/>
            <person name="Li G."/>
            <person name="Staub J."/>
            <person name="Kilian A."/>
            <person name="van der Vossen E.A."/>
            <person name="Wu Y."/>
            <person name="Guo J."/>
            <person name="He J."/>
            <person name="Jia Z."/>
            <person name="Ren Y."/>
            <person name="Tian G."/>
            <person name="Lu Y."/>
            <person name="Ruan J."/>
            <person name="Qian W."/>
            <person name="Wang M."/>
            <person name="Huang Q."/>
            <person name="Li B."/>
            <person name="Xuan Z."/>
            <person name="Cao J."/>
            <person name="Asan"/>
            <person name="Wu Z."/>
            <person name="Zhang J."/>
            <person name="Cai Q."/>
            <person name="Bai Y."/>
            <person name="Zhao B."/>
            <person name="Han Y."/>
            <person name="Li Y."/>
            <person name="Li X."/>
            <person name="Wang S."/>
            <person name="Shi Q."/>
            <person name="Liu S."/>
            <person name="Cho W.K."/>
            <person name="Kim J.Y."/>
            <person name="Xu Y."/>
            <person name="Heller-Uszynska K."/>
            <person name="Miao H."/>
            <person name="Cheng Z."/>
            <person name="Zhang S."/>
            <person name="Wu J."/>
            <person name="Yang Y."/>
            <person name="Kang H."/>
            <person name="Li M."/>
            <person name="Liang H."/>
            <person name="Ren X."/>
            <person name="Shi Z."/>
            <person name="Wen M."/>
            <person name="Jian M."/>
            <person name="Yang H."/>
            <person name="Zhang G."/>
            <person name="Yang Z."/>
            <person name="Chen R."/>
            <person name="Liu S."/>
            <person name="Li J."/>
            <person name="Ma L."/>
            <person name="Liu H."/>
            <person name="Zhou Y."/>
            <person name="Zhao J."/>
            <person name="Fang X."/>
            <person name="Li G."/>
            <person name="Fang L."/>
            <person name="Li Y."/>
            <person name="Liu D."/>
            <person name="Zheng H."/>
            <person name="Zhang Y."/>
            <person name="Qin N."/>
            <person name="Li Z."/>
            <person name="Yang G."/>
            <person name="Yang S."/>
            <person name="Bolund L."/>
            <person name="Kristiansen K."/>
            <person name="Zheng H."/>
            <person name="Li S."/>
            <person name="Zhang X."/>
            <person name="Yang H."/>
            <person name="Wang J."/>
            <person name="Sun R."/>
            <person name="Zhang B."/>
            <person name="Jiang S."/>
            <person name="Wang J."/>
            <person name="Du Y."/>
            <person name="Li S."/>
        </authorList>
    </citation>
    <scope>NUCLEOTIDE SEQUENCE [LARGE SCALE GENOMIC DNA]</scope>
    <source>
        <strain evidence="12">cv. 9930</strain>
    </source>
</reference>
<comment type="subcellular location">
    <subcellularLocation>
        <location evidence="1 8">Membrane</location>
        <topology evidence="1 8">Multi-pass membrane protein</topology>
    </subcellularLocation>
</comment>
<keyword evidence="5 8" id="KW-1133">Transmembrane helix</keyword>
<feature type="transmembrane region" description="Helical" evidence="10">
    <location>
        <begin position="17"/>
        <end position="40"/>
    </location>
</feature>
<evidence type="ECO:0000256" key="5">
    <source>
        <dbReference type="ARBA" id="ARBA00022989"/>
    </source>
</evidence>
<dbReference type="eggNOG" id="ENOG502QW1A">
    <property type="taxonomic scope" value="Eukaryota"/>
</dbReference>
<evidence type="ECO:0000313" key="11">
    <source>
        <dbReference type="EMBL" id="KGN64747.1"/>
    </source>
</evidence>
<name>A0A0A0LVA3_CUCSA</name>
<dbReference type="Gramene" id="KGN64747">
    <property type="protein sequence ID" value="KGN64747"/>
    <property type="gene ID" value="Csa_1G086900"/>
</dbReference>
<keyword evidence="6 8" id="KW-0472">Membrane</keyword>
<dbReference type="GO" id="GO:0005516">
    <property type="term" value="F:calmodulin binding"/>
    <property type="evidence" value="ECO:0007669"/>
    <property type="project" value="UniProtKB-KW"/>
</dbReference>
<keyword evidence="4 8" id="KW-0611">Plant defense</keyword>
<feature type="transmembrane region" description="Helical" evidence="10">
    <location>
        <begin position="312"/>
        <end position="330"/>
    </location>
</feature>
<evidence type="ECO:0000256" key="4">
    <source>
        <dbReference type="ARBA" id="ARBA00022821"/>
    </source>
</evidence>
<gene>
    <name evidence="8" type="primary">MLO</name>
    <name evidence="11" type="ORF">Csa_1G086900</name>
</gene>
<reference evidence="11 12" key="2">
    <citation type="journal article" date="2009" name="PLoS ONE">
        <title>An integrated genetic and cytogenetic map of the cucumber genome.</title>
        <authorList>
            <person name="Ren Y."/>
            <person name="Zhang Z."/>
            <person name="Liu J."/>
            <person name="Staub J.E."/>
            <person name="Han Y."/>
            <person name="Cheng Z."/>
            <person name="Li X."/>
            <person name="Lu J."/>
            <person name="Miao H."/>
            <person name="Kang H."/>
            <person name="Xie B."/>
            <person name="Gu X."/>
            <person name="Wang X."/>
            <person name="Du Y."/>
            <person name="Jin W."/>
            <person name="Huang S."/>
        </authorList>
    </citation>
    <scope>NUCLEOTIDE SEQUENCE [LARGE SCALE GENOMIC DNA]</scope>
    <source>
        <strain evidence="12">cv. 9930</strain>
    </source>
</reference>
<comment type="function">
    <text evidence="8">May be involved in modulation of pathogen defense and leaf cell death.</text>
</comment>
<evidence type="ECO:0000256" key="8">
    <source>
        <dbReference type="RuleBase" id="RU280816"/>
    </source>
</evidence>
<keyword evidence="12" id="KW-1185">Reference proteome</keyword>